<proteinExistence type="predicted"/>
<evidence type="ECO:0000259" key="3">
    <source>
        <dbReference type="Pfam" id="PF20177"/>
    </source>
</evidence>
<reference evidence="4 5" key="1">
    <citation type="submission" date="2017-01" db="EMBL/GenBank/DDBJ databases">
        <authorList>
            <person name="Mah S.A."/>
            <person name="Swanson W.J."/>
            <person name="Moy G.W."/>
            <person name="Vacquier V.D."/>
        </authorList>
    </citation>
    <scope>NUCLEOTIDE SEQUENCE [LARGE SCALE GENOMIC DNA]</scope>
    <source>
        <strain evidence="4 5">CPCC 203464</strain>
    </source>
</reference>
<feature type="transmembrane region" description="Helical" evidence="2">
    <location>
        <begin position="83"/>
        <end position="104"/>
    </location>
</feature>
<feature type="transmembrane region" description="Helical" evidence="2">
    <location>
        <begin position="33"/>
        <end position="52"/>
    </location>
</feature>
<dbReference type="EMBL" id="FTNT01000006">
    <property type="protein sequence ID" value="SIS03890.1"/>
    <property type="molecule type" value="Genomic_DNA"/>
</dbReference>
<feature type="compositionally biased region" description="Basic and acidic residues" evidence="1">
    <location>
        <begin position="283"/>
        <end position="295"/>
    </location>
</feature>
<name>A0A1N7FU74_9NOCA</name>
<keyword evidence="2" id="KW-1133">Transmembrane helix</keyword>
<keyword evidence="2" id="KW-0812">Transmembrane</keyword>
<evidence type="ECO:0000313" key="5">
    <source>
        <dbReference type="Proteomes" id="UP000186218"/>
    </source>
</evidence>
<organism evidence="4 5">
    <name type="scientific">Williamsia sterculiae</name>
    <dbReference type="NCBI Taxonomy" id="1344003"/>
    <lineage>
        <taxon>Bacteria</taxon>
        <taxon>Bacillati</taxon>
        <taxon>Actinomycetota</taxon>
        <taxon>Actinomycetes</taxon>
        <taxon>Mycobacteriales</taxon>
        <taxon>Nocardiaceae</taxon>
        <taxon>Williamsia</taxon>
    </lineage>
</organism>
<evidence type="ECO:0000256" key="2">
    <source>
        <dbReference type="SAM" id="Phobius"/>
    </source>
</evidence>
<evidence type="ECO:0000256" key="1">
    <source>
        <dbReference type="SAM" id="MobiDB-lite"/>
    </source>
</evidence>
<feature type="compositionally biased region" description="Basic and acidic residues" evidence="1">
    <location>
        <begin position="192"/>
        <end position="224"/>
    </location>
</feature>
<dbReference type="InterPro" id="IPR046672">
    <property type="entry name" value="DUF6542"/>
</dbReference>
<feature type="domain" description="DUF6542" evidence="3">
    <location>
        <begin position="32"/>
        <end position="150"/>
    </location>
</feature>
<dbReference type="STRING" id="1344003.SAMN05445060_2288"/>
<dbReference type="Proteomes" id="UP000186218">
    <property type="component" value="Unassembled WGS sequence"/>
</dbReference>
<feature type="compositionally biased region" description="Low complexity" evidence="1">
    <location>
        <begin position="150"/>
        <end position="175"/>
    </location>
</feature>
<dbReference type="AlphaFoldDB" id="A0A1N7FU74"/>
<keyword evidence="2" id="KW-0472">Membrane</keyword>
<gene>
    <name evidence="4" type="ORF">SAMN05445060_2288</name>
</gene>
<feature type="transmembrane region" description="Helical" evidence="2">
    <location>
        <begin position="58"/>
        <end position="76"/>
    </location>
</feature>
<evidence type="ECO:0000313" key="4">
    <source>
        <dbReference type="EMBL" id="SIS03890.1"/>
    </source>
</evidence>
<feature type="region of interest" description="Disordered" evidence="1">
    <location>
        <begin position="150"/>
        <end position="325"/>
    </location>
</feature>
<protein>
    <recommendedName>
        <fullName evidence="3">DUF6542 domain-containing protein</fullName>
    </recommendedName>
</protein>
<sequence length="325" mass="35119">MFTRYRLSVRSAQRSGPGVSRDQQSVLPAYRGVPWWGAVLIAVVPSAVGAAIDAPSGSLGATFKVLYFLGCVAAVLAVRRRALFTAAAQPPLLLFGIALIALYAANAGTTEGVKGLIINVLLPIAKLFPLMGWTFVLVVALAGARWFTTRPTGGATATRSRATSRAGTGRTTPRRSASDRQGAERTTATQARRGERVRANGRASSDERARTTEQRDRVERRGADGRTTAPARRDPQPTGRPSRGAPPARRATSTGTPDDSPTTVLATEPSDPRRAAPPRARRARGERPIDEPREQPRRRRAAPPVDDHDDLWVQPASRRPHRREP</sequence>
<keyword evidence="5" id="KW-1185">Reference proteome</keyword>
<feature type="compositionally biased region" description="Low complexity" evidence="1">
    <location>
        <begin position="237"/>
        <end position="263"/>
    </location>
</feature>
<feature type="transmembrane region" description="Helical" evidence="2">
    <location>
        <begin position="116"/>
        <end position="142"/>
    </location>
</feature>
<accession>A0A1N7FU74</accession>
<dbReference type="Pfam" id="PF20177">
    <property type="entry name" value="DUF6542"/>
    <property type="match status" value="1"/>
</dbReference>